<name>A0AAV2EN49_9ROSI</name>
<dbReference type="PANTHER" id="PTHR19446">
    <property type="entry name" value="REVERSE TRANSCRIPTASES"/>
    <property type="match status" value="1"/>
</dbReference>
<evidence type="ECO:0000259" key="1">
    <source>
        <dbReference type="Pfam" id="PF00078"/>
    </source>
</evidence>
<protein>
    <recommendedName>
        <fullName evidence="1">Reverse transcriptase domain-containing protein</fullName>
    </recommendedName>
</protein>
<sequence>MTKIRRRLNKIECLKNENGEWIQDKQELAKLVFDFFANLYLHEASQYIDLMPKEAFPRLGQEYWLCLLRPFSIMDIHQAIFDMKPMQAPRPDGFQAIFYQQAWRLVGKALTKMVLSFYENGSLPAAISESTVLLIPKVEKSEYVTQLRPISLDNVSLKAITKAMTSRFKAIMMKLVSPRQSSFILGRQTAYNIFVVQEVMHSLRKKRGKRGGMVIKIDLEKAYDRLRWDFLRDTVVEVGLPSSWIQSIMFCVE</sequence>
<feature type="domain" description="Reverse transcriptase" evidence="1">
    <location>
        <begin position="139"/>
        <end position="249"/>
    </location>
</feature>
<dbReference type="Proteomes" id="UP001497516">
    <property type="component" value="Chromosome 5"/>
</dbReference>
<dbReference type="InterPro" id="IPR000477">
    <property type="entry name" value="RT_dom"/>
</dbReference>
<keyword evidence="3" id="KW-1185">Reference proteome</keyword>
<reference evidence="2 3" key="1">
    <citation type="submission" date="2024-04" db="EMBL/GenBank/DDBJ databases">
        <authorList>
            <person name="Fracassetti M."/>
        </authorList>
    </citation>
    <scope>NUCLEOTIDE SEQUENCE [LARGE SCALE GENOMIC DNA]</scope>
</reference>
<dbReference type="AlphaFoldDB" id="A0AAV2EN49"/>
<proteinExistence type="predicted"/>
<organism evidence="2 3">
    <name type="scientific">Linum trigynum</name>
    <dbReference type="NCBI Taxonomy" id="586398"/>
    <lineage>
        <taxon>Eukaryota</taxon>
        <taxon>Viridiplantae</taxon>
        <taxon>Streptophyta</taxon>
        <taxon>Embryophyta</taxon>
        <taxon>Tracheophyta</taxon>
        <taxon>Spermatophyta</taxon>
        <taxon>Magnoliopsida</taxon>
        <taxon>eudicotyledons</taxon>
        <taxon>Gunneridae</taxon>
        <taxon>Pentapetalae</taxon>
        <taxon>rosids</taxon>
        <taxon>fabids</taxon>
        <taxon>Malpighiales</taxon>
        <taxon>Linaceae</taxon>
        <taxon>Linum</taxon>
    </lineage>
</organism>
<evidence type="ECO:0000313" key="2">
    <source>
        <dbReference type="EMBL" id="CAL1387360.1"/>
    </source>
</evidence>
<dbReference type="EMBL" id="OZ034818">
    <property type="protein sequence ID" value="CAL1387360.1"/>
    <property type="molecule type" value="Genomic_DNA"/>
</dbReference>
<evidence type="ECO:0000313" key="3">
    <source>
        <dbReference type="Proteomes" id="UP001497516"/>
    </source>
</evidence>
<gene>
    <name evidence="2" type="ORF">LTRI10_LOCUS28351</name>
</gene>
<dbReference type="Pfam" id="PF00078">
    <property type="entry name" value="RVT_1"/>
    <property type="match status" value="1"/>
</dbReference>
<accession>A0AAV2EN49</accession>